<evidence type="ECO:0000313" key="2">
    <source>
        <dbReference type="Proteomes" id="UP001603978"/>
    </source>
</evidence>
<proteinExistence type="predicted"/>
<accession>A0ABW7APC4</accession>
<dbReference type="Proteomes" id="UP001603978">
    <property type="component" value="Unassembled WGS sequence"/>
</dbReference>
<gene>
    <name evidence="1" type="ORF">ACFLIM_39260</name>
</gene>
<evidence type="ECO:0000313" key="1">
    <source>
        <dbReference type="EMBL" id="MFG1709248.1"/>
    </source>
</evidence>
<protein>
    <submittedName>
        <fullName evidence="1">Uncharacterized protein</fullName>
    </submittedName>
</protein>
<organism evidence="1 2">
    <name type="scientific">Nonomuraea marmarensis</name>
    <dbReference type="NCBI Taxonomy" id="3351344"/>
    <lineage>
        <taxon>Bacteria</taxon>
        <taxon>Bacillati</taxon>
        <taxon>Actinomycetota</taxon>
        <taxon>Actinomycetes</taxon>
        <taxon>Streptosporangiales</taxon>
        <taxon>Streptosporangiaceae</taxon>
        <taxon>Nonomuraea</taxon>
    </lineage>
</organism>
<keyword evidence="2" id="KW-1185">Reference proteome</keyword>
<name>A0ABW7APC4_9ACTN</name>
<reference evidence="1 2" key="1">
    <citation type="submission" date="2024-10" db="EMBL/GenBank/DDBJ databases">
        <authorList>
            <person name="Topkara A.R."/>
            <person name="Saygin H."/>
        </authorList>
    </citation>
    <scope>NUCLEOTIDE SEQUENCE [LARGE SCALE GENOMIC DNA]</scope>
    <source>
        <strain evidence="1 2">M3C6</strain>
    </source>
</reference>
<comment type="caution">
    <text evidence="1">The sequence shown here is derived from an EMBL/GenBank/DDBJ whole genome shotgun (WGS) entry which is preliminary data.</text>
</comment>
<sequence>MTEDLHVDLHVDPNAVVAVLRQRIGELTYENAVLAVAVDQLQTQLKQQGGTARAGDRSG</sequence>
<dbReference type="EMBL" id="JBICRM010000034">
    <property type="protein sequence ID" value="MFG1709248.1"/>
    <property type="molecule type" value="Genomic_DNA"/>
</dbReference>
<dbReference type="RefSeq" id="WP_393173839.1">
    <property type="nucleotide sequence ID" value="NZ_JBICRM010000034.1"/>
</dbReference>